<accession>M2R3E8</accession>
<organism evidence="1 2">
    <name type="scientific">Cochliobolus sativus (strain ND90Pr / ATCC 201652)</name>
    <name type="common">Common root rot and spot blotch fungus</name>
    <name type="synonym">Bipolaris sorokiniana</name>
    <dbReference type="NCBI Taxonomy" id="665912"/>
    <lineage>
        <taxon>Eukaryota</taxon>
        <taxon>Fungi</taxon>
        <taxon>Dikarya</taxon>
        <taxon>Ascomycota</taxon>
        <taxon>Pezizomycotina</taxon>
        <taxon>Dothideomycetes</taxon>
        <taxon>Pleosporomycetidae</taxon>
        <taxon>Pleosporales</taxon>
        <taxon>Pleosporineae</taxon>
        <taxon>Pleosporaceae</taxon>
        <taxon>Bipolaris</taxon>
    </lineage>
</organism>
<keyword evidence="2" id="KW-1185">Reference proteome</keyword>
<dbReference type="HOGENOM" id="CLU_2764660_0_0_1"/>
<dbReference type="AlphaFoldDB" id="M2R3E8"/>
<name>M2R3E8_COCSN</name>
<evidence type="ECO:0000313" key="1">
    <source>
        <dbReference type="EMBL" id="EMD61734.1"/>
    </source>
</evidence>
<evidence type="ECO:0000313" key="2">
    <source>
        <dbReference type="Proteomes" id="UP000016934"/>
    </source>
</evidence>
<reference evidence="2" key="2">
    <citation type="journal article" date="2013" name="PLoS Genet.">
        <title>Comparative genome structure, secondary metabolite, and effector coding capacity across Cochliobolus pathogens.</title>
        <authorList>
            <person name="Condon B.J."/>
            <person name="Leng Y."/>
            <person name="Wu D."/>
            <person name="Bushley K.E."/>
            <person name="Ohm R.A."/>
            <person name="Otillar R."/>
            <person name="Martin J."/>
            <person name="Schackwitz W."/>
            <person name="Grimwood J."/>
            <person name="MohdZainudin N."/>
            <person name="Xue C."/>
            <person name="Wang R."/>
            <person name="Manning V.A."/>
            <person name="Dhillon B."/>
            <person name="Tu Z.J."/>
            <person name="Steffenson B.J."/>
            <person name="Salamov A."/>
            <person name="Sun H."/>
            <person name="Lowry S."/>
            <person name="LaButti K."/>
            <person name="Han J."/>
            <person name="Copeland A."/>
            <person name="Lindquist E."/>
            <person name="Barry K."/>
            <person name="Schmutz J."/>
            <person name="Baker S.E."/>
            <person name="Ciuffetti L.M."/>
            <person name="Grigoriev I.V."/>
            <person name="Zhong S."/>
            <person name="Turgeon B.G."/>
        </authorList>
    </citation>
    <scope>NUCLEOTIDE SEQUENCE [LARGE SCALE GENOMIC DNA]</scope>
    <source>
        <strain evidence="2">ND90Pr / ATCC 201652</strain>
    </source>
</reference>
<gene>
    <name evidence="1" type="ORF">COCSADRAFT_39438</name>
</gene>
<dbReference type="EMBL" id="KB445648">
    <property type="protein sequence ID" value="EMD61734.1"/>
    <property type="molecule type" value="Genomic_DNA"/>
</dbReference>
<reference evidence="1 2" key="1">
    <citation type="journal article" date="2012" name="PLoS Pathog.">
        <title>Diverse lifestyles and strategies of plant pathogenesis encoded in the genomes of eighteen Dothideomycetes fungi.</title>
        <authorList>
            <person name="Ohm R.A."/>
            <person name="Feau N."/>
            <person name="Henrissat B."/>
            <person name="Schoch C.L."/>
            <person name="Horwitz B.A."/>
            <person name="Barry K.W."/>
            <person name="Condon B.J."/>
            <person name="Copeland A.C."/>
            <person name="Dhillon B."/>
            <person name="Glaser F."/>
            <person name="Hesse C.N."/>
            <person name="Kosti I."/>
            <person name="LaButti K."/>
            <person name="Lindquist E.A."/>
            <person name="Lucas S."/>
            <person name="Salamov A.A."/>
            <person name="Bradshaw R.E."/>
            <person name="Ciuffetti L."/>
            <person name="Hamelin R.C."/>
            <person name="Kema G.H.J."/>
            <person name="Lawrence C."/>
            <person name="Scott J.A."/>
            <person name="Spatafora J.W."/>
            <person name="Turgeon B.G."/>
            <person name="de Wit P.J.G.M."/>
            <person name="Zhong S."/>
            <person name="Goodwin S.B."/>
            <person name="Grigoriev I.V."/>
        </authorList>
    </citation>
    <scope>NUCLEOTIDE SEQUENCE [LARGE SCALE GENOMIC DNA]</scope>
    <source>
        <strain evidence="2">ND90Pr / ATCC 201652</strain>
    </source>
</reference>
<dbReference type="GeneID" id="19139495"/>
<dbReference type="KEGG" id="bsc:COCSADRAFT_39438"/>
<dbReference type="OrthoDB" id="3796163at2759"/>
<dbReference type="Proteomes" id="UP000016934">
    <property type="component" value="Unassembled WGS sequence"/>
</dbReference>
<dbReference type="RefSeq" id="XP_007702647.1">
    <property type="nucleotide sequence ID" value="XM_007704457.1"/>
</dbReference>
<sequence length="75" mass="8732">MTRTIVYTEATHEKWRLVAESSKLYFSITPALQEFSKDLEWQMEDMTAMLSLGDERLCAGKDEDGKDDGSRKRKR</sequence>
<protein>
    <submittedName>
        <fullName evidence="1">Uncharacterized protein</fullName>
    </submittedName>
</protein>
<proteinExistence type="predicted"/>